<evidence type="ECO:0000313" key="5">
    <source>
        <dbReference type="Proteomes" id="UP000030693"/>
    </source>
</evidence>
<name>A0A058Z0R6_FONAL</name>
<dbReference type="PANTHER" id="PTHR15332:SF175">
    <property type="entry name" value="PROPROTEIN CONVERTASE SUBTILISIN_KEXIN TYPE 5-LIKE"/>
    <property type="match status" value="1"/>
</dbReference>
<proteinExistence type="predicted"/>
<evidence type="ECO:0000259" key="3">
    <source>
        <dbReference type="PROSITE" id="PS50011"/>
    </source>
</evidence>
<dbReference type="eggNOG" id="KOG1187">
    <property type="taxonomic scope" value="Eukaryota"/>
</dbReference>
<keyword evidence="5" id="KW-1185">Reference proteome</keyword>
<keyword evidence="2" id="KW-0732">Signal</keyword>
<feature type="domain" description="Protein kinase" evidence="3">
    <location>
        <begin position="1411"/>
        <end position="1699"/>
    </location>
</feature>
<dbReference type="InterPro" id="IPR006212">
    <property type="entry name" value="Furin_repeat"/>
</dbReference>
<feature type="chain" id="PRO_5001566135" evidence="2">
    <location>
        <begin position="29"/>
        <end position="1715"/>
    </location>
</feature>
<dbReference type="PANTHER" id="PTHR15332">
    <property type="entry name" value="PROPROTEIN CONVERTASE SUBTILISIN_KEXIN TYPE 5-LIKE"/>
    <property type="match status" value="1"/>
</dbReference>
<dbReference type="SUPFAM" id="SSF56112">
    <property type="entry name" value="Protein kinase-like (PK-like)"/>
    <property type="match status" value="1"/>
</dbReference>
<dbReference type="Gene3D" id="2.10.220.10">
    <property type="entry name" value="Hormone Receptor, Insulin-like Growth Factor Receptor 1, Chain A, domain 2"/>
    <property type="match status" value="16"/>
</dbReference>
<organism evidence="4">
    <name type="scientific">Fonticula alba</name>
    <name type="common">Slime mold</name>
    <dbReference type="NCBI Taxonomy" id="691883"/>
    <lineage>
        <taxon>Eukaryota</taxon>
        <taxon>Rotosphaerida</taxon>
        <taxon>Fonticulaceae</taxon>
        <taxon>Fonticula</taxon>
    </lineage>
</organism>
<dbReference type="InterPro" id="IPR008271">
    <property type="entry name" value="Ser/Thr_kinase_AS"/>
</dbReference>
<reference evidence="4" key="1">
    <citation type="submission" date="2013-04" db="EMBL/GenBank/DDBJ databases">
        <title>The Genome Sequence of Fonticula alba ATCC 38817.</title>
        <authorList>
            <consortium name="The Broad Institute Genomics Platform"/>
            <person name="Russ C."/>
            <person name="Cuomo C."/>
            <person name="Burger G."/>
            <person name="Gray M.W."/>
            <person name="Holland P.W.H."/>
            <person name="King N."/>
            <person name="Lang F.B.F."/>
            <person name="Roger A.J."/>
            <person name="Ruiz-Trillo I."/>
            <person name="Brown M."/>
            <person name="Walker B."/>
            <person name="Young S."/>
            <person name="Zeng Q."/>
            <person name="Gargeya S."/>
            <person name="Fitzgerald M."/>
            <person name="Haas B."/>
            <person name="Abouelleil A."/>
            <person name="Allen A.W."/>
            <person name="Alvarado L."/>
            <person name="Arachchi H.M."/>
            <person name="Berlin A.M."/>
            <person name="Chapman S.B."/>
            <person name="Gainer-Dewar J."/>
            <person name="Goldberg J."/>
            <person name="Griggs A."/>
            <person name="Gujja S."/>
            <person name="Hansen M."/>
            <person name="Howarth C."/>
            <person name="Imamovic A."/>
            <person name="Ireland A."/>
            <person name="Larimer J."/>
            <person name="McCowan C."/>
            <person name="Murphy C."/>
            <person name="Pearson M."/>
            <person name="Poon T.W."/>
            <person name="Priest M."/>
            <person name="Roberts A."/>
            <person name="Saif S."/>
            <person name="Shea T."/>
            <person name="Sisk P."/>
            <person name="Sykes S."/>
            <person name="Wortman J."/>
            <person name="Nusbaum C."/>
            <person name="Birren B."/>
        </authorList>
    </citation>
    <scope>NUCLEOTIDE SEQUENCE [LARGE SCALE GENOMIC DNA]</scope>
    <source>
        <strain evidence="4">ATCC 38817</strain>
    </source>
</reference>
<sequence>MAWSPRALLLLLLLAACWLALPAKPATGLPTPAQSPTHPPGLLLRSSSGPGLTVACHESCLDCSGPAIDQCTRCAKILLNGRCIDACPPTHYEANEGSLCLACPTFCADIGCNPFGRHPTPDYDGPCGRCLSEPTLHPTCLPPHDRCPHGQYAPATGPCAPCHPHCAACTGPKSTDCTLCQSGTIRLPSGACAFPCPEGLSTFAHSPNGACEPCHHTCTRCTGPSANQCTACLPGLLLDQATGQCLPPAACPPGTYRHSTNPTVCRSCHASCGECRGPSADQCTLCTDDKTLLAGRCHDGCPPGHFCYLPELLDQRLARACHPSCATCSGTEPDQCTSCPTGQPPVQDQCKHHCPAGLFPTPDAQPGACTPCHPSCDTCSGPAANHCTTCPGGIPLQEGTCVNVCGSGFYLSDDFAAVPICQPCHPKCRECTSGTGDTCTACPDGWLLEAGHCVTACSPTFYPRLLGNGRDSCQECHAPCQECRAPGQCTACREGFWPDTEDPGAGPDPHVFRCQPCQTDSTCRQCDRLRPDVCLKCQDGLFLHNGSCPVGCPAGMYESLADGRCLPCSAGCAQCSSADQCTGCLDGPFFLDDGVCRLCNASCLKCSTADECLECAPGFVWPSFELQRAALCTDACPVGSFRQTDWCQPCHATCAECADAAHICTACSQGHRFSGPGVCSACPASGARPCALCPPGGGGACLQCAPGGLLTPDGRCEDQCPTGTYAQVDASAAGQCRACAPECATCHGPGSDACLTCSPGLAWVADPGHPQPGSGTCEDPRCPAGQYHAQDPGNPAVDVCLPCDPACAVCGGPLDSQCWMCADSARFIEHGLCQAECSPGFVPVAGRCLPCHESCATCTGTRFTDCQACPSDLLLFPTPGGGQQCLASCPAGFMVAGGACVPCQAGGCVRCPAAPQVCTHCERHLFLHASSSGGQDTCLPACPPGSVAVGAQCLPCWPGCASCSGPGSQQCLSCQPGQGLVLHQWQCLAACPSGTFAPAGQAVCLPCHATCARCTDGSGVGCSACPAGAILWQGRCLGQCPISTFPQPAAASCQQCHSDCLDCAGAPADQCTACPLGLSRQAPTGPTACLADCPEGQAACPATGMCVPCPAGCQQCLVPDFDGTCAGPVCLACAPGHFRTTDGRCVAGACPAGEFPLADGVTCAWCHAPCARCHGSADFCTACARGTDWLLPQEGRCLPSGCPGAGFARAPGPGSPPERLCLACTVADCDTCQEALDAAGPAPGGAPLPDICPHAGAPLPAGPRQCPPIGRCNRCMAGLFLLPVDQHTDACVAACPAGHYEVHGPSAWHCAPCAPGCSSCDGPLPEHCTRPHGVSPRAALGMGLGIGLLLLVLLGVLGLALVYFLRGRRRHYKTMPNEFELDDQDATVLNTAMELSLPGAALVSLEDDFLPEAGGTLGAGTQASVFSARVVGPGLCERLKCPDRVAIKRFKEEDMRVRSKQFLFQHEIALLWLLRGQPNVIQMYGYSDSPPTIILELFDTPLDDLLASEVPLSLGETLGIAQGFARGLTAMHEARIAHCDIKPANVLVRRVAGACWYAAIADLGGSKSVSPDRQNALTVAPVRLNALSAAFASPECLQALFARKALAPELSLASDIYSSAILLWGLFSRIPPGRVYRGLGIEDLATKVLAGGRPPVEEALARWPASVACPLETLLQDTWQEDFERRPTAPQLQARLAELAAAAAAPAPSDAGTPV</sequence>
<dbReference type="SMART" id="SM00181">
    <property type="entry name" value="EGF"/>
    <property type="match status" value="12"/>
</dbReference>
<dbReference type="GO" id="GO:0005524">
    <property type="term" value="F:ATP binding"/>
    <property type="evidence" value="ECO:0007669"/>
    <property type="project" value="InterPro"/>
</dbReference>
<dbReference type="InterPro" id="IPR000719">
    <property type="entry name" value="Prot_kinase_dom"/>
</dbReference>
<evidence type="ECO:0000256" key="1">
    <source>
        <dbReference type="SAM" id="Phobius"/>
    </source>
</evidence>
<dbReference type="InterPro" id="IPR000742">
    <property type="entry name" value="EGF"/>
</dbReference>
<dbReference type="CDD" id="cd00064">
    <property type="entry name" value="FU"/>
    <property type="match status" value="10"/>
</dbReference>
<keyword evidence="4" id="KW-0808">Transferase</keyword>
<dbReference type="InterPro" id="IPR011009">
    <property type="entry name" value="Kinase-like_dom_sf"/>
</dbReference>
<dbReference type="OrthoDB" id="300641at2759"/>
<feature type="transmembrane region" description="Helical" evidence="1">
    <location>
        <begin position="1338"/>
        <end position="1365"/>
    </location>
</feature>
<accession>A0A058Z0R6</accession>
<dbReference type="eggNOG" id="KOG3525">
    <property type="taxonomic scope" value="Eukaryota"/>
</dbReference>
<keyword evidence="1" id="KW-0812">Transmembrane</keyword>
<dbReference type="RefSeq" id="XP_009498044.1">
    <property type="nucleotide sequence ID" value="XM_009499769.1"/>
</dbReference>
<dbReference type="PROSITE" id="PS00108">
    <property type="entry name" value="PROTEIN_KINASE_ST"/>
    <property type="match status" value="1"/>
</dbReference>
<dbReference type="SMART" id="SM00261">
    <property type="entry name" value="FU"/>
    <property type="match status" value="23"/>
</dbReference>
<dbReference type="GO" id="GO:0004672">
    <property type="term" value="F:protein kinase activity"/>
    <property type="evidence" value="ECO:0007669"/>
    <property type="project" value="InterPro"/>
</dbReference>
<dbReference type="Proteomes" id="UP000030693">
    <property type="component" value="Unassembled WGS sequence"/>
</dbReference>
<keyword evidence="1" id="KW-0472">Membrane</keyword>
<gene>
    <name evidence="4" type="ORF">H696_06002</name>
</gene>
<dbReference type="SUPFAM" id="SSF57184">
    <property type="entry name" value="Growth factor receptor domain"/>
    <property type="match status" value="9"/>
</dbReference>
<protein>
    <submittedName>
        <fullName evidence="4">TKL protein kinase</fullName>
    </submittedName>
</protein>
<dbReference type="OMA" id="TGTCACT"/>
<dbReference type="Pfam" id="PF00069">
    <property type="entry name" value="Pkinase"/>
    <property type="match status" value="1"/>
</dbReference>
<dbReference type="GeneID" id="20530727"/>
<evidence type="ECO:0000256" key="2">
    <source>
        <dbReference type="SAM" id="SignalP"/>
    </source>
</evidence>
<dbReference type="SMART" id="SM00220">
    <property type="entry name" value="S_TKc"/>
    <property type="match status" value="1"/>
</dbReference>
<dbReference type="EMBL" id="KB932217">
    <property type="protein sequence ID" value="KCV67483.1"/>
    <property type="molecule type" value="Genomic_DNA"/>
</dbReference>
<dbReference type="PROSITE" id="PS50011">
    <property type="entry name" value="PROTEIN_KINASE_DOM"/>
    <property type="match status" value="1"/>
</dbReference>
<dbReference type="Gene3D" id="1.10.510.10">
    <property type="entry name" value="Transferase(Phosphotransferase) domain 1"/>
    <property type="match status" value="1"/>
</dbReference>
<feature type="signal peptide" evidence="2">
    <location>
        <begin position="1"/>
        <end position="28"/>
    </location>
</feature>
<evidence type="ECO:0000313" key="4">
    <source>
        <dbReference type="EMBL" id="KCV67483.1"/>
    </source>
</evidence>
<dbReference type="InterPro" id="IPR009030">
    <property type="entry name" value="Growth_fac_rcpt_cys_sf"/>
</dbReference>
<keyword evidence="4" id="KW-0418">Kinase</keyword>
<keyword evidence="1" id="KW-1133">Transmembrane helix</keyword>
<dbReference type="PROSITE" id="PS51257">
    <property type="entry name" value="PROKAR_LIPOPROTEIN"/>
    <property type="match status" value="1"/>
</dbReference>